<evidence type="ECO:0000259" key="10">
    <source>
        <dbReference type="PROSITE" id="PS50110"/>
    </source>
</evidence>
<dbReference type="GO" id="GO:0032993">
    <property type="term" value="C:protein-DNA complex"/>
    <property type="evidence" value="ECO:0007669"/>
    <property type="project" value="TreeGrafter"/>
</dbReference>
<evidence type="ECO:0000256" key="3">
    <source>
        <dbReference type="ARBA" id="ARBA00023012"/>
    </source>
</evidence>
<dbReference type="Gene3D" id="3.40.50.2300">
    <property type="match status" value="1"/>
</dbReference>
<dbReference type="InterPro" id="IPR001867">
    <property type="entry name" value="OmpR/PhoB-type_DNA-bd"/>
</dbReference>
<feature type="modified residue" description="4-aspartylphosphate" evidence="8">
    <location>
        <position position="69"/>
    </location>
</feature>
<dbReference type="GO" id="GO:0005829">
    <property type="term" value="C:cytosol"/>
    <property type="evidence" value="ECO:0007669"/>
    <property type="project" value="TreeGrafter"/>
</dbReference>
<evidence type="ECO:0000256" key="6">
    <source>
        <dbReference type="ARBA" id="ARBA00023163"/>
    </source>
</evidence>
<gene>
    <name evidence="12" type="ORF">MTY_1172</name>
</gene>
<dbReference type="InterPro" id="IPR011006">
    <property type="entry name" value="CheY-like_superfamily"/>
</dbReference>
<feature type="domain" description="Response regulatory" evidence="10">
    <location>
        <begin position="20"/>
        <end position="133"/>
    </location>
</feature>
<accession>A0A0S6UFR0</accession>
<keyword evidence="4" id="KW-0805">Transcription regulation</keyword>
<evidence type="ECO:0000256" key="2">
    <source>
        <dbReference type="ARBA" id="ARBA00022553"/>
    </source>
</evidence>
<sequence>MPACRQAGIIAREGVIKLPKILVVDDEPAIVELVKFNLEQAGFTTITASDGAEALQKAEAEKPDLIILDVMLPKVDGFEVCRSLRARGSMPILMLTARREEVDRVLGLELGADDYLTKPFSPRELVARVRAILRRVAEKQQQNDGIITVGDLVINPASHLVTVRGKPVDLTLKEYQLLQLLAENRGRVFSREALLERLWEGEYYGDTRTIDVHIRHLREKIEANPSNPRYIITVRGVGYKFRD</sequence>
<dbReference type="SMART" id="SM00448">
    <property type="entry name" value="REC"/>
    <property type="match status" value="1"/>
</dbReference>
<evidence type="ECO:0000259" key="11">
    <source>
        <dbReference type="PROSITE" id="PS51755"/>
    </source>
</evidence>
<dbReference type="InterPro" id="IPR036388">
    <property type="entry name" value="WH-like_DNA-bd_sf"/>
</dbReference>
<evidence type="ECO:0000256" key="8">
    <source>
        <dbReference type="PROSITE-ProRule" id="PRU00169"/>
    </source>
</evidence>
<dbReference type="GO" id="GO:0000976">
    <property type="term" value="F:transcription cis-regulatory region binding"/>
    <property type="evidence" value="ECO:0007669"/>
    <property type="project" value="TreeGrafter"/>
</dbReference>
<evidence type="ECO:0000256" key="5">
    <source>
        <dbReference type="ARBA" id="ARBA00023125"/>
    </source>
</evidence>
<dbReference type="PANTHER" id="PTHR48111:SF40">
    <property type="entry name" value="PHOSPHATE REGULON TRANSCRIPTIONAL REGULATORY PROTEIN PHOB"/>
    <property type="match status" value="1"/>
</dbReference>
<evidence type="ECO:0000313" key="12">
    <source>
        <dbReference type="EMBL" id="GAF25835.1"/>
    </source>
</evidence>
<dbReference type="CDD" id="cd00383">
    <property type="entry name" value="trans_reg_C"/>
    <property type="match status" value="1"/>
</dbReference>
<name>A0A0S6UFR0_NEOTH</name>
<dbReference type="SUPFAM" id="SSF52172">
    <property type="entry name" value="CheY-like"/>
    <property type="match status" value="1"/>
</dbReference>
<dbReference type="Proteomes" id="UP000063718">
    <property type="component" value="Unassembled WGS sequence"/>
</dbReference>
<evidence type="ECO:0000256" key="7">
    <source>
        <dbReference type="ARBA" id="ARBA00024867"/>
    </source>
</evidence>
<feature type="domain" description="OmpR/PhoB-type" evidence="11">
    <location>
        <begin position="144"/>
        <end position="243"/>
    </location>
</feature>
<dbReference type="GO" id="GO:0000156">
    <property type="term" value="F:phosphorelay response regulator activity"/>
    <property type="evidence" value="ECO:0007669"/>
    <property type="project" value="TreeGrafter"/>
</dbReference>
<dbReference type="InterPro" id="IPR001789">
    <property type="entry name" value="Sig_transdc_resp-reg_receiver"/>
</dbReference>
<dbReference type="CDD" id="cd19937">
    <property type="entry name" value="REC_OmpR_BsPhoP-like"/>
    <property type="match status" value="1"/>
</dbReference>
<dbReference type="Gene3D" id="1.10.10.10">
    <property type="entry name" value="Winged helix-like DNA-binding domain superfamily/Winged helix DNA-binding domain"/>
    <property type="match status" value="1"/>
</dbReference>
<proteinExistence type="predicted"/>
<organism evidence="12">
    <name type="scientific">Moorella thermoacetica Y72</name>
    <dbReference type="NCBI Taxonomy" id="1325331"/>
    <lineage>
        <taxon>Bacteria</taxon>
        <taxon>Bacillati</taxon>
        <taxon>Bacillota</taxon>
        <taxon>Clostridia</taxon>
        <taxon>Neomoorellales</taxon>
        <taxon>Neomoorellaceae</taxon>
        <taxon>Neomoorella</taxon>
    </lineage>
</organism>
<dbReference type="Pfam" id="PF00486">
    <property type="entry name" value="Trans_reg_C"/>
    <property type="match status" value="1"/>
</dbReference>
<keyword evidence="2 8" id="KW-0597">Phosphoprotein</keyword>
<dbReference type="PANTHER" id="PTHR48111">
    <property type="entry name" value="REGULATOR OF RPOS"/>
    <property type="match status" value="1"/>
</dbReference>
<dbReference type="AlphaFoldDB" id="A0A0S6UFR0"/>
<dbReference type="GO" id="GO:0006355">
    <property type="term" value="P:regulation of DNA-templated transcription"/>
    <property type="evidence" value="ECO:0007669"/>
    <property type="project" value="InterPro"/>
</dbReference>
<dbReference type="PROSITE" id="PS50110">
    <property type="entry name" value="RESPONSE_REGULATORY"/>
    <property type="match status" value="1"/>
</dbReference>
<dbReference type="Gene3D" id="6.10.250.690">
    <property type="match status" value="1"/>
</dbReference>
<evidence type="ECO:0000256" key="4">
    <source>
        <dbReference type="ARBA" id="ARBA00023015"/>
    </source>
</evidence>
<reference evidence="12" key="1">
    <citation type="journal article" date="2014" name="Gene">
        <title>Genome-guided analysis of transformation efficiency and carbon dioxide assimilation by Moorella thermoacetica Y72.</title>
        <authorList>
            <person name="Tsukahara K."/>
            <person name="Kita A."/>
            <person name="Nakashimada Y."/>
            <person name="Hoshino T."/>
            <person name="Murakami K."/>
        </authorList>
    </citation>
    <scope>NUCLEOTIDE SEQUENCE [LARGE SCALE GENOMIC DNA]</scope>
    <source>
        <strain evidence="12">Y72</strain>
    </source>
</reference>
<keyword evidence="6" id="KW-0804">Transcription</keyword>
<dbReference type="Pfam" id="PF00072">
    <property type="entry name" value="Response_reg"/>
    <property type="match status" value="1"/>
</dbReference>
<feature type="DNA-binding region" description="OmpR/PhoB-type" evidence="9">
    <location>
        <begin position="144"/>
        <end position="243"/>
    </location>
</feature>
<evidence type="ECO:0000256" key="9">
    <source>
        <dbReference type="PROSITE-ProRule" id="PRU01091"/>
    </source>
</evidence>
<dbReference type="EMBL" id="DF238840">
    <property type="protein sequence ID" value="GAF25835.1"/>
    <property type="molecule type" value="Genomic_DNA"/>
</dbReference>
<evidence type="ECO:0000256" key="1">
    <source>
        <dbReference type="ARBA" id="ARBA00018672"/>
    </source>
</evidence>
<dbReference type="FunFam" id="1.10.10.10:FF:000018">
    <property type="entry name" value="DNA-binding response regulator ResD"/>
    <property type="match status" value="1"/>
</dbReference>
<comment type="function">
    <text evidence="7">May play the central regulatory role in sporulation. It may be an element of the effector pathway responsible for the activation of sporulation genes in response to nutritional stress. Spo0A may act in concert with spo0H (a sigma factor) to control the expression of some genes that are critical to the sporulation process.</text>
</comment>
<dbReference type="SMART" id="SM00862">
    <property type="entry name" value="Trans_reg_C"/>
    <property type="match status" value="1"/>
</dbReference>
<keyword evidence="3" id="KW-0902">Two-component regulatory system</keyword>
<keyword evidence="5 9" id="KW-0238">DNA-binding</keyword>
<dbReference type="PROSITE" id="PS51755">
    <property type="entry name" value="OMPR_PHOB"/>
    <property type="match status" value="1"/>
</dbReference>
<dbReference type="InterPro" id="IPR039420">
    <property type="entry name" value="WalR-like"/>
</dbReference>
<protein>
    <recommendedName>
        <fullName evidence="1">Stage 0 sporulation protein A homolog</fullName>
    </recommendedName>
</protein>
<dbReference type="FunFam" id="3.40.50.2300:FF:000001">
    <property type="entry name" value="DNA-binding response regulator PhoB"/>
    <property type="match status" value="1"/>
</dbReference>